<name>A0A1H2YR76_9FIRM</name>
<dbReference type="PANTHER" id="PTHR11138:SF5">
    <property type="entry name" value="METHIONYL-TRNA FORMYLTRANSFERASE, MITOCHONDRIAL"/>
    <property type="match status" value="1"/>
</dbReference>
<dbReference type="InterPro" id="IPR002376">
    <property type="entry name" value="Formyl_transf_N"/>
</dbReference>
<comment type="catalytic activity">
    <reaction evidence="5">
        <text>L-methionyl-tRNA(fMet) + (6R)-10-formyltetrahydrofolate = N-formyl-L-methionyl-tRNA(fMet) + (6S)-5,6,7,8-tetrahydrofolate + H(+)</text>
        <dbReference type="Rhea" id="RHEA:24380"/>
        <dbReference type="Rhea" id="RHEA-COMP:9952"/>
        <dbReference type="Rhea" id="RHEA-COMP:9953"/>
        <dbReference type="ChEBI" id="CHEBI:15378"/>
        <dbReference type="ChEBI" id="CHEBI:57453"/>
        <dbReference type="ChEBI" id="CHEBI:78530"/>
        <dbReference type="ChEBI" id="CHEBI:78844"/>
        <dbReference type="ChEBI" id="CHEBI:195366"/>
        <dbReference type="EC" id="2.1.2.9"/>
    </reaction>
</comment>
<dbReference type="NCBIfam" id="TIGR00460">
    <property type="entry name" value="fmt"/>
    <property type="match status" value="1"/>
</dbReference>
<feature type="binding site" evidence="5">
    <location>
        <begin position="109"/>
        <end position="112"/>
    </location>
    <ligand>
        <name>(6S)-5,6,7,8-tetrahydrofolate</name>
        <dbReference type="ChEBI" id="CHEBI:57453"/>
    </ligand>
</feature>
<dbReference type="GO" id="GO:0005829">
    <property type="term" value="C:cytosol"/>
    <property type="evidence" value="ECO:0007669"/>
    <property type="project" value="TreeGrafter"/>
</dbReference>
<dbReference type="SUPFAM" id="SSF53328">
    <property type="entry name" value="Formyltransferase"/>
    <property type="match status" value="1"/>
</dbReference>
<dbReference type="Pfam" id="PF02911">
    <property type="entry name" value="Formyl_trans_C"/>
    <property type="match status" value="1"/>
</dbReference>
<organism evidence="8 9">
    <name type="scientific">Tepidimicrobium xylanilyticum</name>
    <dbReference type="NCBI Taxonomy" id="1123352"/>
    <lineage>
        <taxon>Bacteria</taxon>
        <taxon>Bacillati</taxon>
        <taxon>Bacillota</taxon>
        <taxon>Tissierellia</taxon>
        <taxon>Tissierellales</taxon>
        <taxon>Tepidimicrobiaceae</taxon>
        <taxon>Tepidimicrobium</taxon>
    </lineage>
</organism>
<dbReference type="AlphaFoldDB" id="A0A1H2YR76"/>
<evidence type="ECO:0000256" key="4">
    <source>
        <dbReference type="ARBA" id="ARBA00022917"/>
    </source>
</evidence>
<dbReference type="HAMAP" id="MF_00182">
    <property type="entry name" value="Formyl_trans"/>
    <property type="match status" value="1"/>
</dbReference>
<sequence>MKIVFMGTPEFAVPALEFLNNSEFNISLVITQKDKRRGRGKKLLPTPVKEKALELGLDVYQPENVNSEESLKLLKEVQPDCIIVVAYGQILRKGVLELPLHGCINIHASLLPKYRGPAPINWALINGEKETGITIMKMDEGLDTGDILKYESIPIEEEDDSKSIHDKLSLLGARLVVETLNDIKNNNIKPIPQDDNLSTYAPMLSKEIGKIDWNNKGENIINLIRGLKPWPSAYIIYKGDRVKIHKARRVEKFLESENGKVVKVQEDGIYVNCSDSCIVIEELQFPNKKNLKVREFLKGNQFDLNIRLE</sequence>
<dbReference type="EMBL" id="FNNG01000006">
    <property type="protein sequence ID" value="SDX07676.1"/>
    <property type="molecule type" value="Genomic_DNA"/>
</dbReference>
<dbReference type="RefSeq" id="WP_200773706.1">
    <property type="nucleotide sequence ID" value="NZ_BSYN01000006.1"/>
</dbReference>
<dbReference type="FunFam" id="3.40.50.12230:FF:000001">
    <property type="entry name" value="Methionyl-tRNA formyltransferase"/>
    <property type="match status" value="1"/>
</dbReference>
<evidence type="ECO:0000259" key="7">
    <source>
        <dbReference type="Pfam" id="PF02911"/>
    </source>
</evidence>
<feature type="domain" description="Formyl transferase C-terminal" evidence="7">
    <location>
        <begin position="204"/>
        <end position="300"/>
    </location>
</feature>
<evidence type="ECO:0000259" key="6">
    <source>
        <dbReference type="Pfam" id="PF00551"/>
    </source>
</evidence>
<dbReference type="CDD" id="cd08704">
    <property type="entry name" value="Met_tRNA_FMT_C"/>
    <property type="match status" value="1"/>
</dbReference>
<evidence type="ECO:0000256" key="3">
    <source>
        <dbReference type="ARBA" id="ARBA00022679"/>
    </source>
</evidence>
<dbReference type="SUPFAM" id="SSF50486">
    <property type="entry name" value="FMT C-terminal domain-like"/>
    <property type="match status" value="1"/>
</dbReference>
<dbReference type="Proteomes" id="UP000198828">
    <property type="component" value="Unassembled WGS sequence"/>
</dbReference>
<dbReference type="CDD" id="cd08646">
    <property type="entry name" value="FMT_core_Met-tRNA-FMT_N"/>
    <property type="match status" value="1"/>
</dbReference>
<dbReference type="InterPro" id="IPR044135">
    <property type="entry name" value="Met-tRNA-FMT_C"/>
</dbReference>
<protein>
    <recommendedName>
        <fullName evidence="2 5">Methionyl-tRNA formyltransferase</fullName>
        <ecNumber evidence="2 5">2.1.2.9</ecNumber>
    </recommendedName>
</protein>
<comment type="similarity">
    <text evidence="1 5">Belongs to the Fmt family.</text>
</comment>
<dbReference type="Pfam" id="PF00551">
    <property type="entry name" value="Formyl_trans_N"/>
    <property type="match status" value="1"/>
</dbReference>
<dbReference type="EC" id="2.1.2.9" evidence="2 5"/>
<dbReference type="InterPro" id="IPR005794">
    <property type="entry name" value="Fmt"/>
</dbReference>
<keyword evidence="9" id="KW-1185">Reference proteome</keyword>
<dbReference type="Gene3D" id="3.40.50.12230">
    <property type="match status" value="1"/>
</dbReference>
<comment type="function">
    <text evidence="5">Attaches a formyl group to the free amino group of methionyl-tRNA(fMet). The formyl group appears to play a dual role in the initiator identity of N-formylmethionyl-tRNA by promoting its recognition by IF2 and preventing the misappropriation of this tRNA by the elongation apparatus.</text>
</comment>
<dbReference type="InterPro" id="IPR041711">
    <property type="entry name" value="Met-tRNA-FMT_N"/>
</dbReference>
<dbReference type="InterPro" id="IPR011034">
    <property type="entry name" value="Formyl_transferase-like_C_sf"/>
</dbReference>
<dbReference type="InterPro" id="IPR036477">
    <property type="entry name" value="Formyl_transf_N_sf"/>
</dbReference>
<keyword evidence="3 5" id="KW-0808">Transferase</keyword>
<dbReference type="PANTHER" id="PTHR11138">
    <property type="entry name" value="METHIONYL-TRNA FORMYLTRANSFERASE"/>
    <property type="match status" value="1"/>
</dbReference>
<gene>
    <name evidence="5" type="primary">fmt</name>
    <name evidence="8" type="ORF">SAMN05660923_01697</name>
</gene>
<feature type="domain" description="Formyl transferase N-terminal" evidence="6">
    <location>
        <begin position="1"/>
        <end position="179"/>
    </location>
</feature>
<keyword evidence="4 5" id="KW-0648">Protein biosynthesis</keyword>
<evidence type="ECO:0000256" key="1">
    <source>
        <dbReference type="ARBA" id="ARBA00010699"/>
    </source>
</evidence>
<evidence type="ECO:0000256" key="2">
    <source>
        <dbReference type="ARBA" id="ARBA00012261"/>
    </source>
</evidence>
<proteinExistence type="inferred from homology"/>
<evidence type="ECO:0000313" key="9">
    <source>
        <dbReference type="Proteomes" id="UP000198828"/>
    </source>
</evidence>
<accession>A0A1H2YR76</accession>
<reference evidence="8 9" key="1">
    <citation type="submission" date="2016-10" db="EMBL/GenBank/DDBJ databases">
        <authorList>
            <person name="de Groot N.N."/>
        </authorList>
    </citation>
    <scope>NUCLEOTIDE SEQUENCE [LARGE SCALE GENOMIC DNA]</scope>
    <source>
        <strain evidence="8 9">DSM 23310</strain>
    </source>
</reference>
<evidence type="ECO:0000313" key="8">
    <source>
        <dbReference type="EMBL" id="SDX07676.1"/>
    </source>
</evidence>
<dbReference type="InterPro" id="IPR001555">
    <property type="entry name" value="GART_AS"/>
</dbReference>
<dbReference type="PROSITE" id="PS00373">
    <property type="entry name" value="GART"/>
    <property type="match status" value="1"/>
</dbReference>
<evidence type="ECO:0000256" key="5">
    <source>
        <dbReference type="HAMAP-Rule" id="MF_00182"/>
    </source>
</evidence>
<dbReference type="InterPro" id="IPR005793">
    <property type="entry name" value="Formyl_trans_C"/>
</dbReference>
<dbReference type="GO" id="GO:0004479">
    <property type="term" value="F:methionyl-tRNA formyltransferase activity"/>
    <property type="evidence" value="ECO:0007669"/>
    <property type="project" value="UniProtKB-UniRule"/>
</dbReference>